<proteinExistence type="predicted"/>
<accession>A0A6L2L8B5</accession>
<protein>
    <submittedName>
        <fullName evidence="3">Sorcin-like</fullName>
    </submittedName>
</protein>
<dbReference type="SMART" id="SM00054">
    <property type="entry name" value="EFh"/>
    <property type="match status" value="2"/>
</dbReference>
<reference evidence="3" key="1">
    <citation type="journal article" date="2019" name="Sci. Rep.">
        <title>Draft genome of Tanacetum cinerariifolium, the natural source of mosquito coil.</title>
        <authorList>
            <person name="Yamashiro T."/>
            <person name="Shiraishi A."/>
            <person name="Satake H."/>
            <person name="Nakayama K."/>
        </authorList>
    </citation>
    <scope>NUCLEOTIDE SEQUENCE</scope>
</reference>
<dbReference type="CDD" id="cd16185">
    <property type="entry name" value="EFh_PEF_ALG-2_like"/>
    <property type="match status" value="1"/>
</dbReference>
<dbReference type="InterPro" id="IPR002048">
    <property type="entry name" value="EF_hand_dom"/>
</dbReference>
<dbReference type="PROSITE" id="PS50222">
    <property type="entry name" value="EF_HAND_2"/>
    <property type="match status" value="2"/>
</dbReference>
<dbReference type="EMBL" id="BKCJ010003738">
    <property type="protein sequence ID" value="GEU56882.1"/>
    <property type="molecule type" value="Genomic_DNA"/>
</dbReference>
<dbReference type="InterPro" id="IPR011992">
    <property type="entry name" value="EF-hand-dom_pair"/>
</dbReference>
<name>A0A6L2L8B5_TANCI</name>
<dbReference type="Pfam" id="PF13499">
    <property type="entry name" value="EF-hand_7"/>
    <property type="match status" value="1"/>
</dbReference>
<evidence type="ECO:0000256" key="1">
    <source>
        <dbReference type="ARBA" id="ARBA00022837"/>
    </source>
</evidence>
<evidence type="ECO:0000259" key="2">
    <source>
        <dbReference type="PROSITE" id="PS50222"/>
    </source>
</evidence>
<dbReference type="PANTHER" id="PTHR47150">
    <property type="entry name" value="OS12G0169200 PROTEIN"/>
    <property type="match status" value="1"/>
</dbReference>
<dbReference type="PROSITE" id="PS00018">
    <property type="entry name" value="EF_HAND_1"/>
    <property type="match status" value="1"/>
</dbReference>
<dbReference type="AlphaFoldDB" id="A0A6L2L8B5"/>
<sequence length="431" mass="49762">MTSKRLTRNNITRDRSGAHERLVATFFTEDPVHNETRFRKMFRIARPLFNRIVNEVTNHDAFFHNNIDCTGREGISTLIKCPSAIRQFAYDVNASFLDEYMQISERTSRTALDHLCRVVMDIYGPGYLRKSTVTDIEKFNRHHEKKHGRDHGSNPFTLLEAVASQDLRIWHAFFGVAGSNNGINVLYQSPLFNDLKTVRAPKIPFVANGVTYRPGYYLVDGIYPELAPLVKTIPEPSDDDHKRHLYKQKQELARKYVEQAFGAKMEEVLKEWFDRVDSEKTGSITSFQLQRALGVGNLQFPISIVQQMIRMYDFDKNGTMSFEEFVALNKFLLKVQQAFSDLERGRGFLVPDEVYEALLKLDISLDSPAFYTVCESFDKEKKGKFRLDDLISLCIFVQSSRNLFNSFDTSKQGRITLDLNQFIYCTANCRI</sequence>
<dbReference type="GO" id="GO:0005509">
    <property type="term" value="F:calcium ion binding"/>
    <property type="evidence" value="ECO:0007669"/>
    <property type="project" value="InterPro"/>
</dbReference>
<dbReference type="Gene3D" id="1.10.238.10">
    <property type="entry name" value="EF-hand"/>
    <property type="match status" value="1"/>
</dbReference>
<dbReference type="InterPro" id="IPR006912">
    <property type="entry name" value="Harbinger_derived_prot"/>
</dbReference>
<comment type="caution">
    <text evidence="3">The sequence shown here is derived from an EMBL/GenBank/DDBJ whole genome shotgun (WGS) entry which is preliminary data.</text>
</comment>
<dbReference type="PANTHER" id="PTHR47150:SF7">
    <property type="entry name" value="NUCLEASE"/>
    <property type="match status" value="1"/>
</dbReference>
<organism evidence="3">
    <name type="scientific">Tanacetum cinerariifolium</name>
    <name type="common">Dalmatian daisy</name>
    <name type="synonym">Chrysanthemum cinerariifolium</name>
    <dbReference type="NCBI Taxonomy" id="118510"/>
    <lineage>
        <taxon>Eukaryota</taxon>
        <taxon>Viridiplantae</taxon>
        <taxon>Streptophyta</taxon>
        <taxon>Embryophyta</taxon>
        <taxon>Tracheophyta</taxon>
        <taxon>Spermatophyta</taxon>
        <taxon>Magnoliopsida</taxon>
        <taxon>eudicotyledons</taxon>
        <taxon>Gunneridae</taxon>
        <taxon>Pentapetalae</taxon>
        <taxon>asterids</taxon>
        <taxon>campanulids</taxon>
        <taxon>Asterales</taxon>
        <taxon>Asteraceae</taxon>
        <taxon>Asteroideae</taxon>
        <taxon>Anthemideae</taxon>
        <taxon>Anthemidinae</taxon>
        <taxon>Tanacetum</taxon>
    </lineage>
</organism>
<dbReference type="SUPFAM" id="SSF47473">
    <property type="entry name" value="EF-hand"/>
    <property type="match status" value="1"/>
</dbReference>
<keyword evidence="1" id="KW-0106">Calcium</keyword>
<feature type="domain" description="EF-hand" evidence="2">
    <location>
        <begin position="264"/>
        <end position="299"/>
    </location>
</feature>
<dbReference type="InterPro" id="IPR018247">
    <property type="entry name" value="EF_Hand_1_Ca_BS"/>
</dbReference>
<evidence type="ECO:0000313" key="3">
    <source>
        <dbReference type="EMBL" id="GEU56882.1"/>
    </source>
</evidence>
<dbReference type="Pfam" id="PF04827">
    <property type="entry name" value="Plant_tran"/>
    <property type="match status" value="1"/>
</dbReference>
<gene>
    <name evidence="3" type="ORF">Tci_028860</name>
</gene>
<feature type="domain" description="EF-hand" evidence="2">
    <location>
        <begin position="300"/>
        <end position="335"/>
    </location>
</feature>